<sequence length="177" mass="19005">MGIRPQRLIGRNDEGGNGRLDRGHAAQPELWRLVHGSQGPAIRCRAGKGPCGGTRARICGPGAQFRKGLSKEGALGRNRNNIILAMRGPTLFRRGRLTASTIRPERLKEGLHLGQLRRMLGHSRGQSRGPSPRAHPQQTVSWRPHPVQAATDPAGQRPSSQQGAAGPTAPLGAEHCN</sequence>
<name>A0ABV0MER7_9TELE</name>
<feature type="compositionally biased region" description="Basic and acidic residues" evidence="1">
    <location>
        <begin position="10"/>
        <end position="22"/>
    </location>
</feature>
<accession>A0ABV0MER7</accession>
<proteinExistence type="predicted"/>
<protein>
    <submittedName>
        <fullName evidence="2">Uncharacterized protein</fullName>
    </submittedName>
</protein>
<gene>
    <name evidence="2" type="ORF">GOODEAATRI_003461</name>
</gene>
<feature type="region of interest" description="Disordered" evidence="1">
    <location>
        <begin position="1"/>
        <end position="22"/>
    </location>
</feature>
<organism evidence="2 3">
    <name type="scientific">Goodea atripinnis</name>
    <dbReference type="NCBI Taxonomy" id="208336"/>
    <lineage>
        <taxon>Eukaryota</taxon>
        <taxon>Metazoa</taxon>
        <taxon>Chordata</taxon>
        <taxon>Craniata</taxon>
        <taxon>Vertebrata</taxon>
        <taxon>Euteleostomi</taxon>
        <taxon>Actinopterygii</taxon>
        <taxon>Neopterygii</taxon>
        <taxon>Teleostei</taxon>
        <taxon>Neoteleostei</taxon>
        <taxon>Acanthomorphata</taxon>
        <taxon>Ovalentaria</taxon>
        <taxon>Atherinomorphae</taxon>
        <taxon>Cyprinodontiformes</taxon>
        <taxon>Goodeidae</taxon>
        <taxon>Goodea</taxon>
    </lineage>
</organism>
<evidence type="ECO:0000256" key="1">
    <source>
        <dbReference type="SAM" id="MobiDB-lite"/>
    </source>
</evidence>
<reference evidence="2 3" key="1">
    <citation type="submission" date="2021-06" db="EMBL/GenBank/DDBJ databases">
        <authorList>
            <person name="Palmer J.M."/>
        </authorList>
    </citation>
    <scope>NUCLEOTIDE SEQUENCE [LARGE SCALE GENOMIC DNA]</scope>
    <source>
        <strain evidence="2 3">GA_2019</strain>
        <tissue evidence="2">Muscle</tissue>
    </source>
</reference>
<dbReference type="EMBL" id="JAHRIO010000134">
    <property type="protein sequence ID" value="MEQ2157607.1"/>
    <property type="molecule type" value="Genomic_DNA"/>
</dbReference>
<keyword evidence="3" id="KW-1185">Reference proteome</keyword>
<evidence type="ECO:0000313" key="3">
    <source>
        <dbReference type="Proteomes" id="UP001476798"/>
    </source>
</evidence>
<feature type="region of interest" description="Disordered" evidence="1">
    <location>
        <begin position="122"/>
        <end position="177"/>
    </location>
</feature>
<dbReference type="Proteomes" id="UP001476798">
    <property type="component" value="Unassembled WGS sequence"/>
</dbReference>
<comment type="caution">
    <text evidence="2">The sequence shown here is derived from an EMBL/GenBank/DDBJ whole genome shotgun (WGS) entry which is preliminary data.</text>
</comment>
<evidence type="ECO:0000313" key="2">
    <source>
        <dbReference type="EMBL" id="MEQ2157607.1"/>
    </source>
</evidence>